<dbReference type="InterPro" id="IPR050448">
    <property type="entry name" value="OpgB/LTA_synthase_biosynth"/>
</dbReference>
<dbReference type="InterPro" id="IPR017850">
    <property type="entry name" value="Alkaline_phosphatase_core_sf"/>
</dbReference>
<organism evidence="9 10">
    <name type="scientific">Pediococcus damnosus</name>
    <dbReference type="NCBI Taxonomy" id="51663"/>
    <lineage>
        <taxon>Bacteria</taxon>
        <taxon>Bacillati</taxon>
        <taxon>Bacillota</taxon>
        <taxon>Bacilli</taxon>
        <taxon>Lactobacillales</taxon>
        <taxon>Lactobacillaceae</taxon>
        <taxon>Pediococcus</taxon>
    </lineage>
</organism>
<comment type="pathway">
    <text evidence="2">Cell wall biogenesis; lipoteichoic acid biosynthesis.</text>
</comment>
<accession>A0AAC9B2N5</accession>
<keyword evidence="4 7" id="KW-0812">Transmembrane</keyword>
<evidence type="ECO:0000256" key="5">
    <source>
        <dbReference type="ARBA" id="ARBA00022989"/>
    </source>
</evidence>
<dbReference type="CDD" id="cd16015">
    <property type="entry name" value="LTA_synthase"/>
    <property type="match status" value="1"/>
</dbReference>
<keyword evidence="5 7" id="KW-1133">Transmembrane helix</keyword>
<dbReference type="InterPro" id="IPR000917">
    <property type="entry name" value="Sulfatase_N"/>
</dbReference>
<feature type="transmembrane region" description="Helical" evidence="7">
    <location>
        <begin position="255"/>
        <end position="273"/>
    </location>
</feature>
<keyword evidence="3" id="KW-1003">Cell membrane</keyword>
<dbReference type="Gene3D" id="3.40.720.10">
    <property type="entry name" value="Alkaline Phosphatase, subunit A"/>
    <property type="match status" value="1"/>
</dbReference>
<evidence type="ECO:0000256" key="3">
    <source>
        <dbReference type="ARBA" id="ARBA00022475"/>
    </source>
</evidence>
<proteinExistence type="predicted"/>
<feature type="transmembrane region" description="Helical" evidence="7">
    <location>
        <begin position="65"/>
        <end position="85"/>
    </location>
</feature>
<sequence>MQNFYQKIATPKTIRIIVTILELVSIALAIIYQSEITLIFLPVVSLLFISSWSSSLFNYDKGNEIFSSTSSGMILGLVLIFSNPLSKQILTRYFSEQSPALLANILRHVSLFSFFTILIAIIYAFVISKGLSLRFSGVKNKLITLPVSIFLISGCYLIFNYSQFYGQGLKTLIWRQNGQLYLGLLNFFLITLLYLIIQIIFNRFWYANTSFVMLMLIWSYANFAKISARDEPIIGSDLGLIKSLPDIIKMVNVKIVLLLLVGLIILIIGSAFMQRHFLKGKIYNLPTRIILLFASGFILYGFAQTENQLNLIAWKNQKPTNDNIFFTALNNSGFHAHPESLEYSSNKFGPVVTFFGTVIIKTMDKPNNYNKKSIDNITQKYQALATQINKTRENNSLNSQTVIYVLSESYADPRMVPSVKLSKNPIPYEQKIERTNTSGLMYSSGYGGGTANIEFEALTGLSMNNFDPSLVTPYVFLVPKVSNLPVITDYFKTKNAIHPYTGTTYNRTTVFKKFGFQHFYNFNGNKLSYTKKIGKSQYVSDDSAYKQLLKQVNSTKKGQFIQLSTMQNHMPYTPGTYAKNEYKATGRLTNYSLKKVESYSQGLNYTDQALKKLIGRVSKMKKHVTIVWYGDHLPGLYDGPIVAGKNATKYDNRLHQTNYFIYSNFKHQPLSHTKVVSPNMFTPMVFQQTNTKVSPYIALLTEINRYVPAAERNKFMNSNGQYIPKNSLSEKSKKFLQDYKLIQYDITAGKQYSLKNKNFIK</sequence>
<evidence type="ECO:0000256" key="2">
    <source>
        <dbReference type="ARBA" id="ARBA00004936"/>
    </source>
</evidence>
<feature type="transmembrane region" description="Helical" evidence="7">
    <location>
        <begin position="38"/>
        <end position="58"/>
    </location>
</feature>
<reference evidence="9 10" key="1">
    <citation type="journal article" date="2016" name="PLoS ONE">
        <title>The Identification of Novel Diagnostic Marker Genes for the Detection of Beer Spoiling Pediococcus damnosus Strains Using the BlAst Diagnostic Gene findEr.</title>
        <authorList>
            <person name="Behr J."/>
            <person name="Geissler A.J."/>
            <person name="Schmid J."/>
            <person name="Zehe A."/>
            <person name="Vogel R.F."/>
        </authorList>
    </citation>
    <scope>NUCLEOTIDE SEQUENCE [LARGE SCALE GENOMIC DNA]</scope>
    <source>
        <strain evidence="9 10">TMW 2.1533</strain>
    </source>
</reference>
<dbReference type="GO" id="GO:0005886">
    <property type="term" value="C:plasma membrane"/>
    <property type="evidence" value="ECO:0007669"/>
    <property type="project" value="UniProtKB-SubCell"/>
</dbReference>
<feature type="transmembrane region" description="Helical" evidence="7">
    <location>
        <begin position="204"/>
        <end position="221"/>
    </location>
</feature>
<protein>
    <submittedName>
        <fullName evidence="9">Phosphoglycerol transferase and related protein, alkaline phosphatase superfamily</fullName>
    </submittedName>
</protein>
<name>A0AAC9B2N5_9LACO</name>
<dbReference type="Pfam" id="PF00884">
    <property type="entry name" value="Sulfatase"/>
    <property type="match status" value="1"/>
</dbReference>
<dbReference type="RefSeq" id="WP_062904490.1">
    <property type="nucleotide sequence ID" value="NZ_CP012275.1"/>
</dbReference>
<feature type="transmembrane region" description="Helical" evidence="7">
    <location>
        <begin position="179"/>
        <end position="197"/>
    </location>
</feature>
<comment type="subcellular location">
    <subcellularLocation>
        <location evidence="1">Cell membrane</location>
        <topology evidence="1">Multi-pass membrane protein</topology>
    </subcellularLocation>
</comment>
<feature type="transmembrane region" description="Helical" evidence="7">
    <location>
        <begin position="138"/>
        <end position="159"/>
    </location>
</feature>
<gene>
    <name evidence="9" type="ORF">ADU70_1310</name>
</gene>
<keyword evidence="6 7" id="KW-0472">Membrane</keyword>
<evidence type="ECO:0000256" key="7">
    <source>
        <dbReference type="SAM" id="Phobius"/>
    </source>
</evidence>
<dbReference type="SUPFAM" id="SSF53649">
    <property type="entry name" value="Alkaline phosphatase-like"/>
    <property type="match status" value="1"/>
</dbReference>
<evidence type="ECO:0000259" key="8">
    <source>
        <dbReference type="Pfam" id="PF00884"/>
    </source>
</evidence>
<dbReference type="Proteomes" id="UP000076405">
    <property type="component" value="Chromosome"/>
</dbReference>
<feature type="transmembrane region" description="Helical" evidence="7">
    <location>
        <begin position="285"/>
        <end position="303"/>
    </location>
</feature>
<evidence type="ECO:0000256" key="1">
    <source>
        <dbReference type="ARBA" id="ARBA00004651"/>
    </source>
</evidence>
<dbReference type="PANTHER" id="PTHR47371:SF3">
    <property type="entry name" value="PHOSPHOGLYCEROL TRANSFERASE I"/>
    <property type="match status" value="1"/>
</dbReference>
<evidence type="ECO:0000313" key="10">
    <source>
        <dbReference type="Proteomes" id="UP000076405"/>
    </source>
</evidence>
<feature type="domain" description="Sulfatase N-terminal" evidence="8">
    <location>
        <begin position="400"/>
        <end position="689"/>
    </location>
</feature>
<evidence type="ECO:0000256" key="4">
    <source>
        <dbReference type="ARBA" id="ARBA00022692"/>
    </source>
</evidence>
<dbReference type="PANTHER" id="PTHR47371">
    <property type="entry name" value="LIPOTEICHOIC ACID SYNTHASE"/>
    <property type="match status" value="1"/>
</dbReference>
<dbReference type="GO" id="GO:0016740">
    <property type="term" value="F:transferase activity"/>
    <property type="evidence" value="ECO:0007669"/>
    <property type="project" value="UniProtKB-KW"/>
</dbReference>
<evidence type="ECO:0000256" key="6">
    <source>
        <dbReference type="ARBA" id="ARBA00023136"/>
    </source>
</evidence>
<dbReference type="AlphaFoldDB" id="A0AAC9B2N5"/>
<feature type="transmembrane region" description="Helical" evidence="7">
    <location>
        <begin position="12"/>
        <end position="32"/>
    </location>
</feature>
<evidence type="ECO:0000313" key="9">
    <source>
        <dbReference type="EMBL" id="AMV62798.1"/>
    </source>
</evidence>
<feature type="transmembrane region" description="Helical" evidence="7">
    <location>
        <begin position="105"/>
        <end position="126"/>
    </location>
</feature>
<dbReference type="EMBL" id="CP012275">
    <property type="protein sequence ID" value="AMV62798.1"/>
    <property type="molecule type" value="Genomic_DNA"/>
</dbReference>
<keyword evidence="9" id="KW-0808">Transferase</keyword>